<dbReference type="EMBL" id="VYQF01000001">
    <property type="protein sequence ID" value="KAA9041620.1"/>
    <property type="molecule type" value="Genomic_DNA"/>
</dbReference>
<dbReference type="Pfam" id="PF08707">
    <property type="entry name" value="PriCT_2"/>
    <property type="match status" value="1"/>
</dbReference>
<gene>
    <name evidence="5" type="ORF">FW778_06255</name>
</gene>
<dbReference type="InterPro" id="IPR014907">
    <property type="entry name" value="BT4734-like_N"/>
</dbReference>
<accession>A0A5J5IKT7</accession>
<organism evidence="5 6">
    <name type="scientific">Ginsengibacter hankyongi</name>
    <dbReference type="NCBI Taxonomy" id="2607284"/>
    <lineage>
        <taxon>Bacteria</taxon>
        <taxon>Pseudomonadati</taxon>
        <taxon>Bacteroidota</taxon>
        <taxon>Chitinophagia</taxon>
        <taxon>Chitinophagales</taxon>
        <taxon>Chitinophagaceae</taxon>
        <taxon>Ginsengibacter</taxon>
    </lineage>
</organism>
<dbReference type="InterPro" id="IPR014819">
    <property type="entry name" value="PriCT_2"/>
</dbReference>
<keyword evidence="1" id="KW-0175">Coiled coil</keyword>
<evidence type="ECO:0000259" key="2">
    <source>
        <dbReference type="Pfam" id="PF05272"/>
    </source>
</evidence>
<dbReference type="PANTHER" id="PTHR34985:SF1">
    <property type="entry name" value="SLR0554 PROTEIN"/>
    <property type="match status" value="1"/>
</dbReference>
<dbReference type="GO" id="GO:0016817">
    <property type="term" value="F:hydrolase activity, acting on acid anhydrides"/>
    <property type="evidence" value="ECO:0007669"/>
    <property type="project" value="InterPro"/>
</dbReference>
<evidence type="ECO:0000259" key="3">
    <source>
        <dbReference type="Pfam" id="PF08707"/>
    </source>
</evidence>
<comment type="caution">
    <text evidence="5">The sequence shown here is derived from an EMBL/GenBank/DDBJ whole genome shotgun (WGS) entry which is preliminary data.</text>
</comment>
<feature type="coiled-coil region" evidence="1">
    <location>
        <begin position="383"/>
        <end position="410"/>
    </location>
</feature>
<keyword evidence="6" id="KW-1185">Reference proteome</keyword>
<evidence type="ECO:0000256" key="1">
    <source>
        <dbReference type="SAM" id="Coils"/>
    </source>
</evidence>
<feature type="domain" description="Primase C-terminal 2" evidence="3">
    <location>
        <begin position="240"/>
        <end position="290"/>
    </location>
</feature>
<dbReference type="PANTHER" id="PTHR34985">
    <property type="entry name" value="SLR0554 PROTEIN"/>
    <property type="match status" value="1"/>
</dbReference>
<dbReference type="AlphaFoldDB" id="A0A5J5IKT7"/>
<dbReference type="Pfam" id="PF08800">
    <property type="entry name" value="BT4734-like_N"/>
    <property type="match status" value="1"/>
</dbReference>
<feature type="domain" description="BT4734-like N-terminal" evidence="4">
    <location>
        <begin position="77"/>
        <end position="188"/>
    </location>
</feature>
<feature type="domain" description="Virulence-associated protein E-like" evidence="2">
    <location>
        <begin position="481"/>
        <end position="668"/>
    </location>
</feature>
<name>A0A5J5IKT7_9BACT</name>
<evidence type="ECO:0000313" key="6">
    <source>
        <dbReference type="Proteomes" id="UP000326903"/>
    </source>
</evidence>
<proteinExistence type="predicted"/>
<evidence type="ECO:0000259" key="4">
    <source>
        <dbReference type="Pfam" id="PF08800"/>
    </source>
</evidence>
<sequence length="776" mass="88614">MEPKIQETANKNACAVQHDAGTADAKLYFGKDVLDSKSCVTIPIGIFLDNVQGDTYQEYVFKVRSIKDKDARTDAKKTGVPIVCISGCGNSRTNAGITEHSGFIGMDADDVPNIQAIKKQLRNDPYVYACFVSISNTGLCIIFKIVPDKHREAFEGLRIYLYEKYKLTVDERCKEISRARFVSYDPSLILNEKSKVFKLYPKRETAAARKENSRPAIGVKSDFENVILKEIEERGIDLVPSYGIWLNVGFAIANQFKEDGRDYFHRISAFGDYDKAMCDKQYDACLYYDRKRDIKNHAITINFFFNICKAAGITTESPETAMIKKAAYTQKQAGCSSQTIINNLEKFVGFSPEQTIDIVTQVMEKDYVNEDTSDMECIREFLKANYTLRINEITNRLENDNKELTNYEIHSIELAIKEKFPKTDYTTIGKILDSNFIHKYHPIFEFFKKNVDYRPTGAIDELFACIKTNTGDGICEDAVGEEYARYFGKKWMVGMVACLYENVSPLMLILCGMDQGTGKTFFFENFLPKELSKYCTIKNLSSLTSDTFKRDMDIAISRYWLIYDDEMSGKSKRDQGAIKALLSTGGTNVRAAYAKAEESRKRIATFGGTTNDLQILGDHTGNRRFIPIEVLSIDFERKDRINPVDYIMEAYHLYHDGFQYNVLGSDMKLLNSCTAKFTQIQTEFEMVIQLYKKPLNEYDTNGVYRTATDIRNRIELFSKEKINPNKLSAALRAIDIEGKQRKIEGVFASWYFVVEKRVIINRPEFECISGADDLPF</sequence>
<dbReference type="Proteomes" id="UP000326903">
    <property type="component" value="Unassembled WGS sequence"/>
</dbReference>
<evidence type="ECO:0000313" key="5">
    <source>
        <dbReference type="EMBL" id="KAA9041620.1"/>
    </source>
</evidence>
<reference evidence="5 6" key="1">
    <citation type="submission" date="2019-09" db="EMBL/GenBank/DDBJ databases">
        <title>Draft genome sequence of Ginsengibacter sp. BR5-29.</title>
        <authorList>
            <person name="Im W.-T."/>
        </authorList>
    </citation>
    <scope>NUCLEOTIDE SEQUENCE [LARGE SCALE GENOMIC DNA]</scope>
    <source>
        <strain evidence="5 6">BR5-29</strain>
    </source>
</reference>
<dbReference type="Pfam" id="PF05272">
    <property type="entry name" value="VapE-like_dom"/>
    <property type="match status" value="1"/>
</dbReference>
<dbReference type="RefSeq" id="WP_150413740.1">
    <property type="nucleotide sequence ID" value="NZ_VYQF01000001.1"/>
</dbReference>
<protein>
    <submittedName>
        <fullName evidence="5">Uncharacterized protein</fullName>
    </submittedName>
</protein>
<dbReference type="InterPro" id="IPR007936">
    <property type="entry name" value="VapE-like_dom"/>
</dbReference>